<dbReference type="HOGENOM" id="CLU_3366478_0_0_4"/>
<dbReference type="AlphaFoldDB" id="B1XUC0"/>
<dbReference type="STRING" id="452638.Pnec_0720"/>
<proteinExistence type="predicted"/>
<organism evidence="1">
    <name type="scientific">Polynucleobacter necessarius subsp. necessarius (strain STIR1)</name>
    <dbReference type="NCBI Taxonomy" id="452638"/>
    <lineage>
        <taxon>Bacteria</taxon>
        <taxon>Pseudomonadati</taxon>
        <taxon>Pseudomonadota</taxon>
        <taxon>Betaproteobacteria</taxon>
        <taxon>Burkholderiales</taxon>
        <taxon>Burkholderiaceae</taxon>
        <taxon>Polynucleobacter</taxon>
    </lineage>
</organism>
<protein>
    <submittedName>
        <fullName evidence="1">Uncharacterized protein</fullName>
    </submittedName>
</protein>
<reference evidence="1" key="1">
    <citation type="submission" date="2008-03" db="EMBL/GenBank/DDBJ databases">
        <title>Complete sequence of Polynucleobacter necessarius STIR1.</title>
        <authorList>
            <consortium name="US DOE Joint Genome Institute"/>
            <person name="Copeland A."/>
            <person name="Lucas S."/>
            <person name="Lapidus A."/>
            <person name="Barry K."/>
            <person name="Detter J.C."/>
            <person name="Glavina del Rio T."/>
            <person name="Hammon N."/>
            <person name="Israni S."/>
            <person name="Dalin E."/>
            <person name="Tice H."/>
            <person name="Pitluck S."/>
            <person name="Chain P."/>
            <person name="Malfatti S."/>
            <person name="Shin M."/>
            <person name="Vergez L."/>
            <person name="Schmutz J."/>
            <person name="Larimer F."/>
            <person name="Land M."/>
            <person name="Hauser L."/>
            <person name="Kyrpides N."/>
            <person name="Kim E."/>
            <person name="Hahn M."/>
            <person name="Richardson P."/>
        </authorList>
    </citation>
    <scope>NUCLEOTIDE SEQUENCE [LARGE SCALE GENOMIC DNA]</scope>
    <source>
        <strain evidence="1">STIR1</strain>
    </source>
</reference>
<dbReference type="EMBL" id="CP001010">
    <property type="protein sequence ID" value="ACB43947.1"/>
    <property type="molecule type" value="Genomic_DNA"/>
</dbReference>
<accession>B1XUC0</accession>
<name>B1XUC0_POLNS</name>
<evidence type="ECO:0000313" key="1">
    <source>
        <dbReference type="EMBL" id="ACB43947.1"/>
    </source>
</evidence>
<sequence>MPNKIPDQVKDMVSLQQKENLHASDLQLLQKELNK</sequence>
<dbReference type="KEGG" id="pne:Pnec_0720"/>
<gene>
    <name evidence="1" type="ordered locus">Pnec_0720</name>
</gene>